<name>K8E4E1_CARML</name>
<organism evidence="4 5">
    <name type="scientific">Carnobacterium maltaromaticum LMA28</name>
    <dbReference type="NCBI Taxonomy" id="1234679"/>
    <lineage>
        <taxon>Bacteria</taxon>
        <taxon>Bacillati</taxon>
        <taxon>Bacillota</taxon>
        <taxon>Bacilli</taxon>
        <taxon>Lactobacillales</taxon>
        <taxon>Carnobacteriaceae</taxon>
        <taxon>Carnobacterium</taxon>
    </lineage>
</organism>
<dbReference type="InterPro" id="IPR050807">
    <property type="entry name" value="TransReg_Diox_bact_type"/>
</dbReference>
<dbReference type="OrthoDB" id="9814553at2"/>
<evidence type="ECO:0000256" key="2">
    <source>
        <dbReference type="SAM" id="Coils"/>
    </source>
</evidence>
<keyword evidence="5" id="KW-1185">Reference proteome</keyword>
<dbReference type="PROSITE" id="PS50943">
    <property type="entry name" value="HTH_CROC1"/>
    <property type="match status" value="1"/>
</dbReference>
<dbReference type="SMART" id="SM00530">
    <property type="entry name" value="HTH_XRE"/>
    <property type="match status" value="1"/>
</dbReference>
<dbReference type="STRING" id="1234679.BN424_1823"/>
<sequence length="140" mass="16442">MDIGERITELRENKNMTQKELADKIKLNKSVMNRIESGERPIRETELSSIADALEVSTDYLLGRIEPEKKYYELTDKDEKDISERLQAMIEDLENNAHYSKENGEMDDNTRELLIMSLENSLRIAKQEAKKKFTPKKYRN</sequence>
<dbReference type="eggNOG" id="COG1396">
    <property type="taxonomic scope" value="Bacteria"/>
</dbReference>
<evidence type="ECO:0000313" key="5">
    <source>
        <dbReference type="Proteomes" id="UP000000212"/>
    </source>
</evidence>
<dbReference type="PANTHER" id="PTHR46797">
    <property type="entry name" value="HTH-TYPE TRANSCRIPTIONAL REGULATOR"/>
    <property type="match status" value="1"/>
</dbReference>
<keyword evidence="2" id="KW-0175">Coiled coil</keyword>
<evidence type="ECO:0000256" key="1">
    <source>
        <dbReference type="ARBA" id="ARBA00023125"/>
    </source>
</evidence>
<dbReference type="CDD" id="cd00093">
    <property type="entry name" value="HTH_XRE"/>
    <property type="match status" value="1"/>
</dbReference>
<dbReference type="HOGENOM" id="CLU_066192_4_0_9"/>
<dbReference type="AlphaFoldDB" id="K8E4E1"/>
<dbReference type="SUPFAM" id="SSF47413">
    <property type="entry name" value="lambda repressor-like DNA-binding domains"/>
    <property type="match status" value="1"/>
</dbReference>
<gene>
    <name evidence="4" type="primary">5</name>
    <name evidence="4" type="ORF">BN424_1823</name>
</gene>
<dbReference type="GO" id="GO:0005829">
    <property type="term" value="C:cytosol"/>
    <property type="evidence" value="ECO:0007669"/>
    <property type="project" value="TreeGrafter"/>
</dbReference>
<accession>K8E4E1</accession>
<evidence type="ECO:0000259" key="3">
    <source>
        <dbReference type="PROSITE" id="PS50943"/>
    </source>
</evidence>
<dbReference type="GO" id="GO:0003700">
    <property type="term" value="F:DNA-binding transcription factor activity"/>
    <property type="evidence" value="ECO:0007669"/>
    <property type="project" value="TreeGrafter"/>
</dbReference>
<feature type="domain" description="HTH cro/C1-type" evidence="3">
    <location>
        <begin position="7"/>
        <end position="61"/>
    </location>
</feature>
<feature type="coiled-coil region" evidence="2">
    <location>
        <begin position="76"/>
        <end position="103"/>
    </location>
</feature>
<dbReference type="Gene3D" id="1.10.260.40">
    <property type="entry name" value="lambda repressor-like DNA-binding domains"/>
    <property type="match status" value="1"/>
</dbReference>
<evidence type="ECO:0000313" key="4">
    <source>
        <dbReference type="EMBL" id="CCO11264.2"/>
    </source>
</evidence>
<dbReference type="PANTHER" id="PTHR46797:SF1">
    <property type="entry name" value="METHYLPHOSPHONATE SYNTHASE"/>
    <property type="match status" value="1"/>
</dbReference>
<keyword evidence="1" id="KW-0238">DNA-binding</keyword>
<dbReference type="InterPro" id="IPR001387">
    <property type="entry name" value="Cro/C1-type_HTH"/>
</dbReference>
<dbReference type="Pfam" id="PF01381">
    <property type="entry name" value="HTH_3"/>
    <property type="match status" value="1"/>
</dbReference>
<protein>
    <submittedName>
        <fullName evidence="4">Helix-turn-helix family protein</fullName>
    </submittedName>
</protein>
<dbReference type="InterPro" id="IPR010982">
    <property type="entry name" value="Lambda_DNA-bd_dom_sf"/>
</dbReference>
<reference evidence="5" key="1">
    <citation type="journal article" date="2013" name="Genome Announc.">
        <title>Complete Chromosome Sequence of Carnobacterium maltaromaticum LMA 28.</title>
        <authorList>
            <person name="Cailliez-Grimal C."/>
            <person name="Chaillou S."/>
            <person name="Anba-Mondoloni J."/>
            <person name="Loux V."/>
            <person name="Afzal M.I."/>
            <person name="Rahman A."/>
            <person name="Kergourlay G."/>
            <person name="Champomier-Verges M.C."/>
            <person name="Zagorec M."/>
            <person name="Dalgaard P."/>
            <person name="Leisner J.J."/>
            <person name="Prevost H."/>
            <person name="Revol-Junelles A.M."/>
            <person name="Borges F."/>
        </authorList>
    </citation>
    <scope>NUCLEOTIDE SEQUENCE</scope>
    <source>
        <strain evidence="5">LMA28</strain>
    </source>
</reference>
<dbReference type="EMBL" id="HE999757">
    <property type="protein sequence ID" value="CCO11264.2"/>
    <property type="molecule type" value="Genomic_DNA"/>
</dbReference>
<dbReference type="GO" id="GO:0003677">
    <property type="term" value="F:DNA binding"/>
    <property type="evidence" value="ECO:0007669"/>
    <property type="project" value="UniProtKB-KW"/>
</dbReference>
<dbReference type="Proteomes" id="UP000000212">
    <property type="component" value="Chromosome"/>
</dbReference>
<dbReference type="KEGG" id="cml:BN424_1823"/>
<proteinExistence type="predicted"/>